<dbReference type="InterPro" id="IPR029058">
    <property type="entry name" value="AB_hydrolase_fold"/>
</dbReference>
<dbReference type="Gene3D" id="3.40.50.1820">
    <property type="entry name" value="alpha/beta hydrolase"/>
    <property type="match status" value="1"/>
</dbReference>
<protein>
    <submittedName>
        <fullName evidence="4">Alpha/beta hydrolase</fullName>
    </submittedName>
</protein>
<proteinExistence type="predicted"/>
<organism evidence="4 5">
    <name type="scientific">Gluconacetobacter diazotrophicus</name>
    <name type="common">Acetobacter diazotrophicus</name>
    <dbReference type="NCBI Taxonomy" id="33996"/>
    <lineage>
        <taxon>Bacteria</taxon>
        <taxon>Pseudomonadati</taxon>
        <taxon>Pseudomonadota</taxon>
        <taxon>Alphaproteobacteria</taxon>
        <taxon>Acetobacterales</taxon>
        <taxon>Acetobacteraceae</taxon>
        <taxon>Gluconacetobacter</taxon>
    </lineage>
</organism>
<dbReference type="GO" id="GO:0016787">
    <property type="term" value="F:hydrolase activity"/>
    <property type="evidence" value="ECO:0007669"/>
    <property type="project" value="UniProtKB-KW"/>
</dbReference>
<evidence type="ECO:0000313" key="5">
    <source>
        <dbReference type="Proteomes" id="UP000550787"/>
    </source>
</evidence>
<sequence length="346" mass="37336">MAKSPLLTVLRCLLLLSAMIVSNGPRSAQAENPVGPMPDPISATGDRFGPSHPIPLWSGRPPGAIGNGPEDKPRLYVFLPDRPSSQTSVLLLPGGGYSAVALGREGFQVARWLNAQGVAAFVLDYRVAPYRYPVPIDDGRRAMRLIRARALDFGIDPHRLGAWGFSAGGHLAASLATGCGKVNDQEPHDNIDRLSCRPDFLILAYALTSMDWPGVNRNSLADLFGPRPDPELVHRSTTQFAVSADTPPTFLFATTRDPRVRVENSVDFYRALAEAGVSAELHLFDYANHGCGLCGGIPALASWTSLLRAWLIRRSLMPASAPLVPVPASDYPLWPAGFDGPGRRGW</sequence>
<accession>A0A7W4I8M5</accession>
<dbReference type="PANTHER" id="PTHR48081:SF6">
    <property type="entry name" value="PEPTIDASE S9 PROLYL OLIGOPEPTIDASE CATALYTIC DOMAIN-CONTAINING PROTEIN"/>
    <property type="match status" value="1"/>
</dbReference>
<evidence type="ECO:0000256" key="2">
    <source>
        <dbReference type="SAM" id="SignalP"/>
    </source>
</evidence>
<name>A0A7W4I8M5_GLUDI</name>
<evidence type="ECO:0000256" key="1">
    <source>
        <dbReference type="ARBA" id="ARBA00022801"/>
    </source>
</evidence>
<dbReference type="EMBL" id="JABEQG010000065">
    <property type="protein sequence ID" value="MBB2158212.1"/>
    <property type="molecule type" value="Genomic_DNA"/>
</dbReference>
<keyword evidence="1 4" id="KW-0378">Hydrolase</keyword>
<evidence type="ECO:0000259" key="3">
    <source>
        <dbReference type="Pfam" id="PF20434"/>
    </source>
</evidence>
<comment type="caution">
    <text evidence="4">The sequence shown here is derived from an EMBL/GenBank/DDBJ whole genome shotgun (WGS) entry which is preliminary data.</text>
</comment>
<dbReference type="InterPro" id="IPR050300">
    <property type="entry name" value="GDXG_lipolytic_enzyme"/>
</dbReference>
<dbReference type="Pfam" id="PF20434">
    <property type="entry name" value="BD-FAE"/>
    <property type="match status" value="1"/>
</dbReference>
<keyword evidence="2" id="KW-0732">Signal</keyword>
<dbReference type="AlphaFoldDB" id="A0A7W4I8M5"/>
<dbReference type="Proteomes" id="UP000550787">
    <property type="component" value="Unassembled WGS sequence"/>
</dbReference>
<feature type="domain" description="BD-FAE-like" evidence="3">
    <location>
        <begin position="77"/>
        <end position="272"/>
    </location>
</feature>
<dbReference type="InterPro" id="IPR049492">
    <property type="entry name" value="BD-FAE-like_dom"/>
</dbReference>
<reference evidence="4 5" key="1">
    <citation type="submission" date="2020-04" db="EMBL/GenBank/DDBJ databases">
        <title>Description of novel Gluconacetobacter.</title>
        <authorList>
            <person name="Sombolestani A."/>
        </authorList>
    </citation>
    <scope>NUCLEOTIDE SEQUENCE [LARGE SCALE GENOMIC DNA]</scope>
    <source>
        <strain evidence="4 5">LMG 7603</strain>
    </source>
</reference>
<dbReference type="SUPFAM" id="SSF53474">
    <property type="entry name" value="alpha/beta-Hydrolases"/>
    <property type="match status" value="1"/>
</dbReference>
<feature type="chain" id="PRO_5030925880" evidence="2">
    <location>
        <begin position="31"/>
        <end position="346"/>
    </location>
</feature>
<dbReference type="PANTHER" id="PTHR48081">
    <property type="entry name" value="AB HYDROLASE SUPERFAMILY PROTEIN C4A8.06C"/>
    <property type="match status" value="1"/>
</dbReference>
<feature type="signal peptide" evidence="2">
    <location>
        <begin position="1"/>
        <end position="30"/>
    </location>
</feature>
<dbReference type="RefSeq" id="WP_183116614.1">
    <property type="nucleotide sequence ID" value="NZ_JABEQG010000065.1"/>
</dbReference>
<gene>
    <name evidence="4" type="ORF">HLH33_18245</name>
</gene>
<evidence type="ECO:0000313" key="4">
    <source>
        <dbReference type="EMBL" id="MBB2158212.1"/>
    </source>
</evidence>